<evidence type="ECO:0000256" key="3">
    <source>
        <dbReference type="SAM" id="MobiDB-lite"/>
    </source>
</evidence>
<dbReference type="AlphaFoldDB" id="N1TWK7"/>
<name>N1TWK7_9LEPT</name>
<dbReference type="PANTHER" id="PTHR46344:SF27">
    <property type="entry name" value="KELCH REPEAT SUPERFAMILY PROTEIN"/>
    <property type="match status" value="1"/>
</dbReference>
<dbReference type="EMBL" id="AHMI02000281">
    <property type="protein sequence ID" value="EMY12673.1"/>
    <property type="molecule type" value="Genomic_DNA"/>
</dbReference>
<gene>
    <name evidence="4" type="ORF">LEP1GSC043_1598</name>
</gene>
<sequence length="449" mass="49161">MFRKISIIIISLLLFTVCQSESKDQHDLSVFGLISAKPVEANTSSNPRAAGGGSNPNQNGGLSQDPFATGEISQLTNPNIPIPACANNGETWTQIPQFGDDVGSLGSSKVDLANGSIRSIGGYATSLDGLTVGSQMVSEFNPAFQQWNSTPSDMGADRAWHTATLLNNNKIIITGGYGWDENAEDIVSRSSIELFDLNNLNPQWTYGSNMQIARMRHRSNLLPNGDLLVHGDIQNIDLTKGAEVYNPNTNTWSFTNPVNFLRVAPISVLLQDGRVFVAGGWGIFQWIDDPSNQWIDPSKTAEIYDPATNSWTVIAEMNKPRVNHSSVLLVNGKVLVAGGSNPVGNQFHSDMEIYDPNTDQWTTFEMPVSRMNFTMDLLGDGSVLFLAGRNDAYVVHNLRYFPNTDTWCRMPDLQHKRYGHQSSILPNGNIFVFGGSGPNNGLEGSELFQ</sequence>
<dbReference type="InterPro" id="IPR006652">
    <property type="entry name" value="Kelch_1"/>
</dbReference>
<dbReference type="SMART" id="SM00612">
    <property type="entry name" value="Kelch"/>
    <property type="match status" value="5"/>
</dbReference>
<protein>
    <submittedName>
        <fullName evidence="4">Kelch repeat protein</fullName>
    </submittedName>
</protein>
<feature type="region of interest" description="Disordered" evidence="3">
    <location>
        <begin position="42"/>
        <end position="70"/>
    </location>
</feature>
<dbReference type="Pfam" id="PF01344">
    <property type="entry name" value="Kelch_1"/>
    <property type="match status" value="2"/>
</dbReference>
<dbReference type="Proteomes" id="UP000012249">
    <property type="component" value="Unassembled WGS sequence"/>
</dbReference>
<accession>N1TWK7</accession>
<evidence type="ECO:0000256" key="1">
    <source>
        <dbReference type="ARBA" id="ARBA00022441"/>
    </source>
</evidence>
<keyword evidence="1" id="KW-0880">Kelch repeat</keyword>
<comment type="caution">
    <text evidence="4">The sequence shown here is derived from an EMBL/GenBank/DDBJ whole genome shotgun (WGS) entry which is preliminary data.</text>
</comment>
<keyword evidence="2" id="KW-0677">Repeat</keyword>
<evidence type="ECO:0000256" key="2">
    <source>
        <dbReference type="ARBA" id="ARBA00022737"/>
    </source>
</evidence>
<evidence type="ECO:0000313" key="5">
    <source>
        <dbReference type="Proteomes" id="UP000012249"/>
    </source>
</evidence>
<proteinExistence type="predicted"/>
<dbReference type="InterPro" id="IPR011043">
    <property type="entry name" value="Gal_Oxase/kelch_b-propeller"/>
</dbReference>
<reference evidence="4 5" key="1">
    <citation type="submission" date="2013-02" db="EMBL/GenBank/DDBJ databases">
        <authorList>
            <person name="Harkins D.M."/>
            <person name="Durkin A.S."/>
            <person name="Brinkac L.M."/>
            <person name="Haft D.H."/>
            <person name="Selengut J.D."/>
            <person name="Sanka R."/>
            <person name="DePew J."/>
            <person name="Purushe J."/>
            <person name="Haake D.A."/>
            <person name="Matsunaga J."/>
            <person name="Vinetz J.M."/>
            <person name="Sutton G.G."/>
            <person name="Nierman W.C."/>
            <person name="Fouts D.E."/>
        </authorList>
    </citation>
    <scope>NUCLEOTIDE SEQUENCE [LARGE SCALE GENOMIC DNA]</scope>
    <source>
        <strain evidence="4 5">Ecochallenge</strain>
    </source>
</reference>
<evidence type="ECO:0000313" key="4">
    <source>
        <dbReference type="EMBL" id="EMY12673.1"/>
    </source>
</evidence>
<dbReference type="PANTHER" id="PTHR46344">
    <property type="entry name" value="OS02G0202900 PROTEIN"/>
    <property type="match status" value="1"/>
</dbReference>
<dbReference type="InterPro" id="IPR037293">
    <property type="entry name" value="Gal_Oxidase_central_sf"/>
</dbReference>
<dbReference type="SUPFAM" id="SSF50965">
    <property type="entry name" value="Galactose oxidase, central domain"/>
    <property type="match status" value="1"/>
</dbReference>
<dbReference type="Gene3D" id="2.130.10.80">
    <property type="entry name" value="Galactose oxidase/kelch, beta-propeller"/>
    <property type="match status" value="3"/>
</dbReference>
<organism evidence="4 5">
    <name type="scientific">Leptospira weilii str. Ecochallenge</name>
    <dbReference type="NCBI Taxonomy" id="1049986"/>
    <lineage>
        <taxon>Bacteria</taxon>
        <taxon>Pseudomonadati</taxon>
        <taxon>Spirochaetota</taxon>
        <taxon>Spirochaetia</taxon>
        <taxon>Leptospirales</taxon>
        <taxon>Leptospiraceae</taxon>
        <taxon>Leptospira</taxon>
    </lineage>
</organism>